<accession>A0ABQ1N9K8</accession>
<comment type="caution">
    <text evidence="1">The sequence shown here is derived from an EMBL/GenBank/DDBJ whole genome shotgun (WGS) entry which is preliminary data.</text>
</comment>
<organism evidence="1 2">
    <name type="scientific">Paraburkholderia caffeinilytica</name>
    <dbReference type="NCBI Taxonomy" id="1761016"/>
    <lineage>
        <taxon>Bacteria</taxon>
        <taxon>Pseudomonadati</taxon>
        <taxon>Pseudomonadota</taxon>
        <taxon>Betaproteobacteria</taxon>
        <taxon>Burkholderiales</taxon>
        <taxon>Burkholderiaceae</taxon>
        <taxon>Paraburkholderia</taxon>
    </lineage>
</organism>
<proteinExistence type="predicted"/>
<dbReference type="Proteomes" id="UP000602004">
    <property type="component" value="Unassembled WGS sequence"/>
</dbReference>
<reference evidence="2" key="1">
    <citation type="journal article" date="2019" name="Int. J. Syst. Evol. Microbiol.">
        <title>The Global Catalogue of Microorganisms (GCM) 10K type strain sequencing project: providing services to taxonomists for standard genome sequencing and annotation.</title>
        <authorList>
            <consortium name="The Broad Institute Genomics Platform"/>
            <consortium name="The Broad Institute Genome Sequencing Center for Infectious Disease"/>
            <person name="Wu L."/>
            <person name="Ma J."/>
        </authorList>
    </citation>
    <scope>NUCLEOTIDE SEQUENCE [LARGE SCALE GENOMIC DNA]</scope>
    <source>
        <strain evidence="2">CGMCC 1.15103</strain>
    </source>
</reference>
<gene>
    <name evidence="1" type="ORF">GCM10011400_49040</name>
</gene>
<evidence type="ECO:0000313" key="2">
    <source>
        <dbReference type="Proteomes" id="UP000602004"/>
    </source>
</evidence>
<protein>
    <recommendedName>
        <fullName evidence="3">Secreted protein</fullName>
    </recommendedName>
</protein>
<evidence type="ECO:0000313" key="1">
    <source>
        <dbReference type="EMBL" id="GGC55476.1"/>
    </source>
</evidence>
<keyword evidence="2" id="KW-1185">Reference proteome</keyword>
<name>A0ABQ1N9K8_9BURK</name>
<evidence type="ECO:0008006" key="3">
    <source>
        <dbReference type="Google" id="ProtNLM"/>
    </source>
</evidence>
<dbReference type="EMBL" id="BMHL01000009">
    <property type="protein sequence ID" value="GGC55476.1"/>
    <property type="molecule type" value="Genomic_DNA"/>
</dbReference>
<sequence>MLSGRTCGSALVWVALLMLPPAQPVRSALQQTIATHAKRAAFFLRKLTEVNMFILSSARGAVSFECIFR</sequence>